<gene>
    <name evidence="1" type="ORF">YenMTG1_207</name>
</gene>
<organism evidence="1 2">
    <name type="scientific">Yersinia phage vB_YenM_TG1</name>
    <dbReference type="NCBI Taxonomy" id="1589265"/>
    <lineage>
        <taxon>Viruses</taxon>
        <taxon>Duplodnaviria</taxon>
        <taxon>Heunggongvirae</taxon>
        <taxon>Uroviricota</taxon>
        <taxon>Caudoviricetes</taxon>
        <taxon>Pantevenvirales</taxon>
        <taxon>Straboviridae</taxon>
        <taxon>Tevenvirinae</taxon>
        <taxon>Tegunavirus</taxon>
        <taxon>Tegunavirus yenmtg1</taxon>
    </lineage>
</organism>
<dbReference type="GeneID" id="26627531"/>
<dbReference type="EMBL" id="KP202158">
    <property type="protein sequence ID" value="AJD82017.1"/>
    <property type="molecule type" value="Genomic_DNA"/>
</dbReference>
<protein>
    <submittedName>
        <fullName evidence="1">Uncharacterized protein</fullName>
    </submittedName>
</protein>
<dbReference type="Proteomes" id="UP000031805">
    <property type="component" value="Segment"/>
</dbReference>
<accession>A0A0B4ZXI3</accession>
<evidence type="ECO:0000313" key="1">
    <source>
        <dbReference type="EMBL" id="AJD82017.1"/>
    </source>
</evidence>
<proteinExistence type="predicted"/>
<dbReference type="RefSeq" id="YP_009200468.1">
    <property type="nucleotide sequence ID" value="NC_028820.1"/>
</dbReference>
<keyword evidence="2" id="KW-1185">Reference proteome</keyword>
<sequence>MVTKLQGDIVECMTTEGPSDDFCWYIQAENFFTGETYVLKTVVYGRIEHFEDEEFSESFYVNGRSRADRLIAQILKAGKIDTANWKNSRG</sequence>
<dbReference type="InterPro" id="IPR009258">
    <property type="entry name" value="Phage_T4_Gp30.8"/>
</dbReference>
<dbReference type="Pfam" id="PF06019">
    <property type="entry name" value="Phage_30_8"/>
    <property type="match status" value="1"/>
</dbReference>
<name>A0A0B4ZXI3_9CAUD</name>
<dbReference type="KEGG" id="vg:26627531"/>
<reference evidence="1 2" key="1">
    <citation type="submission" date="2014-11" db="EMBL/GenBank/DDBJ databases">
        <title>Complete genome sequence of vB_YenM_TG1, a broad host range bacteriophage which infects Yersinia enterocolitica.</title>
        <authorList>
            <person name="Leon-Velarde C.G."/>
            <person name="Kropinski A.M."/>
            <person name="Chen S."/>
            <person name="Griffiths M.W."/>
            <person name="Odumeru J.A."/>
        </authorList>
    </citation>
    <scope>NUCLEOTIDE SEQUENCE [LARGE SCALE GENOMIC DNA]</scope>
</reference>
<evidence type="ECO:0000313" key="2">
    <source>
        <dbReference type="Proteomes" id="UP000031805"/>
    </source>
</evidence>